<reference evidence="3" key="1">
    <citation type="journal article" date="2011" name="Nat. Genet.">
        <title>The Arabidopsis lyrata genome sequence and the basis of rapid genome size change.</title>
        <authorList>
            <person name="Hu T.T."/>
            <person name="Pattyn P."/>
            <person name="Bakker E.G."/>
            <person name="Cao J."/>
            <person name="Cheng J.-F."/>
            <person name="Clark R.M."/>
            <person name="Fahlgren N."/>
            <person name="Fawcett J.A."/>
            <person name="Grimwood J."/>
            <person name="Gundlach H."/>
            <person name="Haberer G."/>
            <person name="Hollister J.D."/>
            <person name="Ossowski S."/>
            <person name="Ottilar R.P."/>
            <person name="Salamov A.A."/>
            <person name="Schneeberger K."/>
            <person name="Spannagl M."/>
            <person name="Wang X."/>
            <person name="Yang L."/>
            <person name="Nasrallah M.E."/>
            <person name="Bergelson J."/>
            <person name="Carrington J.C."/>
            <person name="Gaut B.S."/>
            <person name="Schmutz J."/>
            <person name="Mayer K.F.X."/>
            <person name="Van de Peer Y."/>
            <person name="Grigoriev I.V."/>
            <person name="Nordborg M."/>
            <person name="Weigel D."/>
            <person name="Guo Y.-L."/>
        </authorList>
    </citation>
    <scope>NUCLEOTIDE SEQUENCE [LARGE SCALE GENOMIC DNA]</scope>
    <source>
        <strain evidence="3">cv. MN47</strain>
    </source>
</reference>
<proteinExistence type="predicted"/>
<dbReference type="AlphaFoldDB" id="D7LJZ5"/>
<protein>
    <submittedName>
        <fullName evidence="2">Uncharacterized protein</fullName>
    </submittedName>
</protein>
<organism evidence="3">
    <name type="scientific">Arabidopsis lyrata subsp. lyrata</name>
    <name type="common">Lyre-leaved rock-cress</name>
    <dbReference type="NCBI Taxonomy" id="81972"/>
    <lineage>
        <taxon>Eukaryota</taxon>
        <taxon>Viridiplantae</taxon>
        <taxon>Streptophyta</taxon>
        <taxon>Embryophyta</taxon>
        <taxon>Tracheophyta</taxon>
        <taxon>Spermatophyta</taxon>
        <taxon>Magnoliopsida</taxon>
        <taxon>eudicotyledons</taxon>
        <taxon>Gunneridae</taxon>
        <taxon>Pentapetalae</taxon>
        <taxon>rosids</taxon>
        <taxon>malvids</taxon>
        <taxon>Brassicales</taxon>
        <taxon>Brassicaceae</taxon>
        <taxon>Camelineae</taxon>
        <taxon>Arabidopsis</taxon>
    </lineage>
</organism>
<feature type="region of interest" description="Disordered" evidence="1">
    <location>
        <begin position="154"/>
        <end position="189"/>
    </location>
</feature>
<dbReference type="EMBL" id="GL348716">
    <property type="protein sequence ID" value="EFH58152.1"/>
    <property type="molecule type" value="Genomic_DNA"/>
</dbReference>
<sequence>MEGVRGQTQNINEVYDTIKRVASRLGISEDQATVLLLIYKWDEERLVSKFKQSPNDCVNDHYFVTKPVFDLDWTECLLCKHFTACINLGCGDHFCDKCFREYYESKIHKDNLDMDCPNDNCCKFLPRSLIKDNMMSKEVRKRYEASLLENFRHATKQPHTEEDSLLKKSGSQIFGKGKDLASGSGENKK</sequence>
<dbReference type="Proteomes" id="UP000008694">
    <property type="component" value="Unassembled WGS sequence"/>
</dbReference>
<evidence type="ECO:0000256" key="1">
    <source>
        <dbReference type="SAM" id="MobiDB-lite"/>
    </source>
</evidence>
<evidence type="ECO:0000313" key="3">
    <source>
        <dbReference type="Proteomes" id="UP000008694"/>
    </source>
</evidence>
<dbReference type="Gramene" id="scaffold_403212.1">
    <property type="protein sequence ID" value="scaffold_403212.1"/>
    <property type="gene ID" value="scaffold_403212.1"/>
</dbReference>
<accession>D7LJZ5</accession>
<keyword evidence="3" id="KW-1185">Reference proteome</keyword>
<dbReference type="OrthoDB" id="1062910at2759"/>
<dbReference type="KEGG" id="aly:9317959"/>
<dbReference type="HOGENOM" id="CLU_1442908_0_0_1"/>
<dbReference type="InterPro" id="IPR013083">
    <property type="entry name" value="Znf_RING/FYVE/PHD"/>
</dbReference>
<dbReference type="SUPFAM" id="SSF57850">
    <property type="entry name" value="RING/U-box"/>
    <property type="match status" value="1"/>
</dbReference>
<evidence type="ECO:0000313" key="2">
    <source>
        <dbReference type="EMBL" id="EFH58152.1"/>
    </source>
</evidence>
<gene>
    <name evidence="2" type="ORF">ARALYDRAFT_903711</name>
</gene>
<name>D7LJZ5_ARALL</name>
<dbReference type="Gene3D" id="3.30.40.10">
    <property type="entry name" value="Zinc/RING finger domain, C3HC4 (zinc finger)"/>
    <property type="match status" value="1"/>
</dbReference>